<dbReference type="GO" id="GO:0016787">
    <property type="term" value="F:hydrolase activity"/>
    <property type="evidence" value="ECO:0007669"/>
    <property type="project" value="UniProtKB-KW"/>
</dbReference>
<dbReference type="EMBL" id="PVZG01000012">
    <property type="protein sequence ID" value="PRY25757.1"/>
    <property type="molecule type" value="Genomic_DNA"/>
</dbReference>
<evidence type="ECO:0000256" key="3">
    <source>
        <dbReference type="ARBA" id="ARBA00022801"/>
    </source>
</evidence>
<evidence type="ECO:0000256" key="5">
    <source>
        <dbReference type="RuleBase" id="RU003476"/>
    </source>
</evidence>
<keyword evidence="3 5" id="KW-0378">Hydrolase</keyword>
<evidence type="ECO:0000256" key="2">
    <source>
        <dbReference type="ARBA" id="ARBA00005582"/>
    </source>
</evidence>
<dbReference type="PANTHER" id="PTHR43046:SF12">
    <property type="entry name" value="GDP-MANNOSE MANNOSYL HYDROLASE"/>
    <property type="match status" value="1"/>
</dbReference>
<evidence type="ECO:0000256" key="1">
    <source>
        <dbReference type="ARBA" id="ARBA00001946"/>
    </source>
</evidence>
<dbReference type="InterPro" id="IPR020476">
    <property type="entry name" value="Nudix_hydrolase"/>
</dbReference>
<dbReference type="PANTHER" id="PTHR43046">
    <property type="entry name" value="GDP-MANNOSE MANNOSYL HYDROLASE"/>
    <property type="match status" value="1"/>
</dbReference>
<comment type="similarity">
    <text evidence="2 5">Belongs to the Nudix hydrolase family.</text>
</comment>
<dbReference type="InterPro" id="IPR000086">
    <property type="entry name" value="NUDIX_hydrolase_dom"/>
</dbReference>
<name>A0A2T0RX81_9ACTN</name>
<reference evidence="7 8" key="1">
    <citation type="submission" date="2018-03" db="EMBL/GenBank/DDBJ databases">
        <title>Genomic Encyclopedia of Archaeal and Bacterial Type Strains, Phase II (KMG-II): from individual species to whole genera.</title>
        <authorList>
            <person name="Goeker M."/>
        </authorList>
    </citation>
    <scope>NUCLEOTIDE SEQUENCE [LARGE SCALE GENOMIC DNA]</scope>
    <source>
        <strain evidence="7 8">DSM 45348</strain>
    </source>
</reference>
<organism evidence="7 8">
    <name type="scientific">Pseudosporangium ferrugineum</name>
    <dbReference type="NCBI Taxonomy" id="439699"/>
    <lineage>
        <taxon>Bacteria</taxon>
        <taxon>Bacillati</taxon>
        <taxon>Actinomycetota</taxon>
        <taxon>Actinomycetes</taxon>
        <taxon>Micromonosporales</taxon>
        <taxon>Micromonosporaceae</taxon>
        <taxon>Pseudosporangium</taxon>
    </lineage>
</organism>
<dbReference type="Gene3D" id="3.90.79.10">
    <property type="entry name" value="Nucleoside Triphosphate Pyrophosphohydrolase"/>
    <property type="match status" value="1"/>
</dbReference>
<dbReference type="PROSITE" id="PS51462">
    <property type="entry name" value="NUDIX"/>
    <property type="match status" value="1"/>
</dbReference>
<sequence length="145" mass="15172">MADNGRPVTGVGLILVDPGGRVLLGHRITAGEAPSWSLPGGHVEAGETWEQAAAREAAEEAGIEGTAPAVFAVGVRTRGSGVTAAAVAEWPGTPPRLLEPHAFDAWTWCDPDDLPGPLYEPSAMALATWRGRPAPDGWRVYRVTA</sequence>
<keyword evidence="4" id="KW-0460">Magnesium</keyword>
<dbReference type="PRINTS" id="PR00502">
    <property type="entry name" value="NUDIXFAMILY"/>
</dbReference>
<dbReference type="Proteomes" id="UP000239209">
    <property type="component" value="Unassembled WGS sequence"/>
</dbReference>
<evidence type="ECO:0000259" key="6">
    <source>
        <dbReference type="PROSITE" id="PS51462"/>
    </source>
</evidence>
<dbReference type="AlphaFoldDB" id="A0A2T0RX81"/>
<dbReference type="InterPro" id="IPR020084">
    <property type="entry name" value="NUDIX_hydrolase_CS"/>
</dbReference>
<evidence type="ECO:0000256" key="4">
    <source>
        <dbReference type="ARBA" id="ARBA00022842"/>
    </source>
</evidence>
<dbReference type="SUPFAM" id="SSF55811">
    <property type="entry name" value="Nudix"/>
    <property type="match status" value="1"/>
</dbReference>
<gene>
    <name evidence="7" type="ORF">CLV70_112123</name>
</gene>
<dbReference type="OrthoDB" id="3533156at2"/>
<keyword evidence="8" id="KW-1185">Reference proteome</keyword>
<evidence type="ECO:0000313" key="8">
    <source>
        <dbReference type="Proteomes" id="UP000239209"/>
    </source>
</evidence>
<dbReference type="Pfam" id="PF00293">
    <property type="entry name" value="NUDIX"/>
    <property type="match status" value="1"/>
</dbReference>
<dbReference type="InterPro" id="IPR015797">
    <property type="entry name" value="NUDIX_hydrolase-like_dom_sf"/>
</dbReference>
<comment type="caution">
    <text evidence="7">The sequence shown here is derived from an EMBL/GenBank/DDBJ whole genome shotgun (WGS) entry which is preliminary data.</text>
</comment>
<protein>
    <submittedName>
        <fullName evidence="7">ADP-ribose pyrophosphatase YjhB (NUDIX family)</fullName>
    </submittedName>
</protein>
<evidence type="ECO:0000313" key="7">
    <source>
        <dbReference type="EMBL" id="PRY25757.1"/>
    </source>
</evidence>
<proteinExistence type="inferred from homology"/>
<comment type="cofactor">
    <cofactor evidence="1">
        <name>Mg(2+)</name>
        <dbReference type="ChEBI" id="CHEBI:18420"/>
    </cofactor>
</comment>
<feature type="domain" description="Nudix hydrolase" evidence="6">
    <location>
        <begin position="6"/>
        <end position="132"/>
    </location>
</feature>
<accession>A0A2T0RX81</accession>
<dbReference type="PROSITE" id="PS00893">
    <property type="entry name" value="NUDIX_BOX"/>
    <property type="match status" value="1"/>
</dbReference>
<dbReference type="RefSeq" id="WP_106128945.1">
    <property type="nucleotide sequence ID" value="NZ_PVZG01000012.1"/>
</dbReference>